<evidence type="ECO:0000259" key="2">
    <source>
        <dbReference type="PROSITE" id="PS50110"/>
    </source>
</evidence>
<gene>
    <name evidence="3" type="ORF">EJV47_08805</name>
</gene>
<comment type="caution">
    <text evidence="3">The sequence shown here is derived from an EMBL/GenBank/DDBJ whole genome shotgun (WGS) entry which is preliminary data.</text>
</comment>
<proteinExistence type="predicted"/>
<dbReference type="InterPro" id="IPR001789">
    <property type="entry name" value="Sig_transdc_resp-reg_receiver"/>
</dbReference>
<dbReference type="SMART" id="SM00448">
    <property type="entry name" value="REC"/>
    <property type="match status" value="1"/>
</dbReference>
<dbReference type="Gene3D" id="3.40.50.2300">
    <property type="match status" value="1"/>
</dbReference>
<dbReference type="InterPro" id="IPR052893">
    <property type="entry name" value="TCS_response_regulator"/>
</dbReference>
<keyword evidence="4" id="KW-1185">Reference proteome</keyword>
<dbReference type="RefSeq" id="WP_126692788.1">
    <property type="nucleotide sequence ID" value="NZ_RXOF01000004.1"/>
</dbReference>
<dbReference type="GO" id="GO:0000160">
    <property type="term" value="P:phosphorelay signal transduction system"/>
    <property type="evidence" value="ECO:0007669"/>
    <property type="project" value="InterPro"/>
</dbReference>
<evidence type="ECO:0000313" key="4">
    <source>
        <dbReference type="Proteomes" id="UP000282184"/>
    </source>
</evidence>
<name>A0A431U4P8_9BACT</name>
<protein>
    <submittedName>
        <fullName evidence="3">Response regulator</fullName>
    </submittedName>
</protein>
<dbReference type="PANTHER" id="PTHR44520:SF2">
    <property type="entry name" value="RESPONSE REGULATOR RCP1"/>
    <property type="match status" value="1"/>
</dbReference>
<dbReference type="Pfam" id="PF00072">
    <property type="entry name" value="Response_reg"/>
    <property type="match status" value="1"/>
</dbReference>
<dbReference type="PANTHER" id="PTHR44520">
    <property type="entry name" value="RESPONSE REGULATOR RCP1-RELATED"/>
    <property type="match status" value="1"/>
</dbReference>
<sequence>MRSVLLVEDDFFDTMVVQKSFEKFNVPHKLYTAFNGLEALDMLRGLNGVEPIRPLPEVILLDLNMPKMNGFEFLTELRAQADLRHLPVFITTTSEMDIDRLQAENLDVQGYIVKPVDFENTRDMADSLSLLEALLKPV</sequence>
<organism evidence="3 4">
    <name type="scientific">Hymenobacter gummosus</name>
    <dbReference type="NCBI Taxonomy" id="1776032"/>
    <lineage>
        <taxon>Bacteria</taxon>
        <taxon>Pseudomonadati</taxon>
        <taxon>Bacteroidota</taxon>
        <taxon>Cytophagia</taxon>
        <taxon>Cytophagales</taxon>
        <taxon>Hymenobacteraceae</taxon>
        <taxon>Hymenobacter</taxon>
    </lineage>
</organism>
<evidence type="ECO:0000313" key="3">
    <source>
        <dbReference type="EMBL" id="RTQ50721.1"/>
    </source>
</evidence>
<keyword evidence="1" id="KW-0597">Phosphoprotein</keyword>
<accession>A0A431U4P8</accession>
<dbReference type="AlphaFoldDB" id="A0A431U4P8"/>
<dbReference type="PROSITE" id="PS50110">
    <property type="entry name" value="RESPONSE_REGULATORY"/>
    <property type="match status" value="1"/>
</dbReference>
<feature type="modified residue" description="4-aspartylphosphate" evidence="1">
    <location>
        <position position="62"/>
    </location>
</feature>
<dbReference type="Proteomes" id="UP000282184">
    <property type="component" value="Unassembled WGS sequence"/>
</dbReference>
<dbReference type="OrthoDB" id="7631574at2"/>
<dbReference type="EMBL" id="RXOF01000004">
    <property type="protein sequence ID" value="RTQ50721.1"/>
    <property type="molecule type" value="Genomic_DNA"/>
</dbReference>
<dbReference type="SUPFAM" id="SSF52172">
    <property type="entry name" value="CheY-like"/>
    <property type="match status" value="1"/>
</dbReference>
<dbReference type="CDD" id="cd17557">
    <property type="entry name" value="REC_Rcp-like"/>
    <property type="match status" value="1"/>
</dbReference>
<evidence type="ECO:0000256" key="1">
    <source>
        <dbReference type="PROSITE-ProRule" id="PRU00169"/>
    </source>
</evidence>
<reference evidence="3 4" key="1">
    <citation type="submission" date="2018-12" db="EMBL/GenBank/DDBJ databases">
        <title>Hymenobacter gummosus sp. nov., isolated from a spring.</title>
        <authorList>
            <person name="Nie L."/>
        </authorList>
    </citation>
    <scope>NUCLEOTIDE SEQUENCE [LARGE SCALE GENOMIC DNA]</scope>
    <source>
        <strain evidence="3 4">KCTC 52166</strain>
    </source>
</reference>
<dbReference type="InterPro" id="IPR011006">
    <property type="entry name" value="CheY-like_superfamily"/>
</dbReference>
<feature type="domain" description="Response regulatory" evidence="2">
    <location>
        <begin position="3"/>
        <end position="129"/>
    </location>
</feature>